<dbReference type="PANTHER" id="PTHR34590:SF15">
    <property type="entry name" value="PROTEIN KINASE DOMAIN-CONTAINING PROTEIN"/>
    <property type="match status" value="1"/>
</dbReference>
<dbReference type="PROSITE" id="PS50011">
    <property type="entry name" value="PROTEIN_KINASE_DOM"/>
    <property type="match status" value="1"/>
</dbReference>
<evidence type="ECO:0000256" key="13">
    <source>
        <dbReference type="SAM" id="MobiDB-lite"/>
    </source>
</evidence>
<evidence type="ECO:0000256" key="15">
    <source>
        <dbReference type="SAM" id="SignalP"/>
    </source>
</evidence>
<evidence type="ECO:0000256" key="11">
    <source>
        <dbReference type="ARBA" id="ARBA00023180"/>
    </source>
</evidence>
<dbReference type="InterPro" id="IPR024788">
    <property type="entry name" value="Malectin-like_Carb-bd_dom"/>
</dbReference>
<keyword evidence="3" id="KW-0808">Transferase</keyword>
<evidence type="ECO:0000313" key="18">
    <source>
        <dbReference type="Proteomes" id="UP001189624"/>
    </source>
</evidence>
<dbReference type="Gene3D" id="1.10.510.10">
    <property type="entry name" value="Transferase(Phosphotransferase) domain 1"/>
    <property type="match status" value="1"/>
</dbReference>
<feature type="region of interest" description="Disordered" evidence="13">
    <location>
        <begin position="820"/>
        <end position="874"/>
    </location>
</feature>
<comment type="subcellular location">
    <subcellularLocation>
        <location evidence="1">Membrane</location>
        <topology evidence="1">Single-pass type I membrane protein</topology>
    </subcellularLocation>
</comment>
<dbReference type="Gene3D" id="2.60.120.430">
    <property type="entry name" value="Galactose-binding lectin"/>
    <property type="match status" value="2"/>
</dbReference>
<keyword evidence="9 14" id="KW-1133">Transmembrane helix</keyword>
<evidence type="ECO:0000256" key="12">
    <source>
        <dbReference type="PROSITE-ProRule" id="PRU10141"/>
    </source>
</evidence>
<dbReference type="Gramene" id="rna-AYBTSS11_LOCUS12513">
    <property type="protein sequence ID" value="CAJ1947154.1"/>
    <property type="gene ID" value="gene-AYBTSS11_LOCUS12513"/>
</dbReference>
<keyword evidence="18" id="KW-1185">Reference proteome</keyword>
<sequence length="892" mass="99005">MSFFSFTTSLTLLFFLLHFSIHLKAYTPVEIFTISCGTTGKSSDGERTWTGDADTKYLSLQDGTVSDKATTQSPSVNQVPFTTARLSRTQFNYSFPVSTGSKFIRLFFYPADYPSFPRNHASFTVQSNQFTLLNGFNASLNADAENTETIFREYVVNVNDGDRLILSFTPSQPNSYAFVNGIEVLSMPTDLYYTPANETGIKFLGSSTLYSIGTSFALETEYRIKSGGQQIPPQNDTGLFRKWDDEEGHFIKQNPKNDDIPADIDGKMNITVNPDYVAPKELFRTARSMGRNATLNIISNLTWEFPVDYGFTYVLRLHFCELDHNINKIGDRVFSIYIASQLADDRADALRWSQNKKGIAVHRNYAVLIPKNDTKKKFNLSLQMQPYGSGTDSTYTDAFLNGLEIFKISEAGSNNLAGPNPDPVQTPQNNIPGQNGNTSSRNGTTIIGVVAGVVSGVVLISLIVFLVVFFRRKRTTKPKDYNKSKSSATSKWGPLSFTTIKSTTTNSSLPSDLCRHFSLAEIKAATNNFDDVFIVGVGGFGHVYKGYIDGGSTPVAIKRLKPGSQQGAHEFMNEIEMLSQLRHLHLVSLIGYCNEMNEMILVYDFMARGTLRDHLYNTDNPALSWKQRLQICIGAARGLHYLHTGAKHTIIHRDVKTTNILLDDKWVAKVSDFGLSRIGPTGMSKAHVSTVVKGSIGYLDPEYYKRQRLTEKSDVYSFGVVLFELLCARPPLIRTAEKKQVSLADWARYCYQNGTIAQIVDPALKGRIAPECLRKFCEIGVSCLLDDGTQRPSMNDVVWMLEFALQLQESAEQRENGNVISGEGVNERGREGGEDLFSSGTSLGQVSDFNKSSGTSVVSVSTSSEELSSSYKESDRLVSGTVFSEIVDPKPR</sequence>
<dbReference type="CDD" id="cd14066">
    <property type="entry name" value="STKc_IRAK"/>
    <property type="match status" value="1"/>
</dbReference>
<dbReference type="FunFam" id="2.60.120.430:FF:000003">
    <property type="entry name" value="FERONIA receptor-like kinase"/>
    <property type="match status" value="1"/>
</dbReference>
<evidence type="ECO:0000256" key="2">
    <source>
        <dbReference type="ARBA" id="ARBA00022527"/>
    </source>
</evidence>
<evidence type="ECO:0000256" key="6">
    <source>
        <dbReference type="ARBA" id="ARBA00022741"/>
    </source>
</evidence>
<dbReference type="Proteomes" id="UP001189624">
    <property type="component" value="Chromosome 4"/>
</dbReference>
<keyword evidence="6 12" id="KW-0547">Nucleotide-binding</keyword>
<dbReference type="GO" id="GO:0004674">
    <property type="term" value="F:protein serine/threonine kinase activity"/>
    <property type="evidence" value="ECO:0007669"/>
    <property type="project" value="UniProtKB-KW"/>
</dbReference>
<evidence type="ECO:0000256" key="7">
    <source>
        <dbReference type="ARBA" id="ARBA00022777"/>
    </source>
</evidence>
<evidence type="ECO:0000256" key="14">
    <source>
        <dbReference type="SAM" id="Phobius"/>
    </source>
</evidence>
<feature type="compositionally biased region" description="Polar residues" evidence="13">
    <location>
        <begin position="838"/>
        <end position="851"/>
    </location>
</feature>
<dbReference type="GO" id="GO:0010038">
    <property type="term" value="P:response to metal ion"/>
    <property type="evidence" value="ECO:0007669"/>
    <property type="project" value="UniProtKB-ARBA"/>
</dbReference>
<dbReference type="PROSITE" id="PS00107">
    <property type="entry name" value="PROTEIN_KINASE_ATP"/>
    <property type="match status" value="1"/>
</dbReference>
<feature type="region of interest" description="Disordered" evidence="13">
    <location>
        <begin position="416"/>
        <end position="439"/>
    </location>
</feature>
<keyword evidence="5 15" id="KW-0732">Signal</keyword>
<dbReference type="Pfam" id="PF12819">
    <property type="entry name" value="Malectin_like"/>
    <property type="match status" value="1"/>
</dbReference>
<dbReference type="EMBL" id="OY731401">
    <property type="protein sequence ID" value="CAJ1947154.1"/>
    <property type="molecule type" value="Genomic_DNA"/>
</dbReference>
<dbReference type="InterPro" id="IPR011009">
    <property type="entry name" value="Kinase-like_dom_sf"/>
</dbReference>
<keyword evidence="7" id="KW-0418">Kinase</keyword>
<proteinExistence type="predicted"/>
<dbReference type="InterPro" id="IPR008271">
    <property type="entry name" value="Ser/Thr_kinase_AS"/>
</dbReference>
<dbReference type="AlphaFoldDB" id="A0AA86SF82"/>
<evidence type="ECO:0000313" key="17">
    <source>
        <dbReference type="EMBL" id="CAJ1947154.1"/>
    </source>
</evidence>
<accession>A0AA86SF82</accession>
<dbReference type="SUPFAM" id="SSF56112">
    <property type="entry name" value="Protein kinase-like (PK-like)"/>
    <property type="match status" value="1"/>
</dbReference>
<gene>
    <name evidence="17" type="ORF">AYBTSS11_LOCUS12513</name>
</gene>
<feature type="compositionally biased region" description="Low complexity" evidence="13">
    <location>
        <begin position="852"/>
        <end position="871"/>
    </location>
</feature>
<evidence type="ECO:0000256" key="4">
    <source>
        <dbReference type="ARBA" id="ARBA00022692"/>
    </source>
</evidence>
<evidence type="ECO:0000256" key="1">
    <source>
        <dbReference type="ARBA" id="ARBA00004479"/>
    </source>
</evidence>
<dbReference type="InterPro" id="IPR017441">
    <property type="entry name" value="Protein_kinase_ATP_BS"/>
</dbReference>
<reference evidence="17" key="1">
    <citation type="submission" date="2023-10" db="EMBL/GenBank/DDBJ databases">
        <authorList>
            <person name="Domelevo Entfellner J.-B."/>
        </authorList>
    </citation>
    <scope>NUCLEOTIDE SEQUENCE</scope>
</reference>
<dbReference type="GO" id="GO:0004714">
    <property type="term" value="F:transmembrane receptor protein tyrosine kinase activity"/>
    <property type="evidence" value="ECO:0007669"/>
    <property type="project" value="InterPro"/>
</dbReference>
<evidence type="ECO:0000256" key="9">
    <source>
        <dbReference type="ARBA" id="ARBA00022989"/>
    </source>
</evidence>
<dbReference type="Pfam" id="PF07714">
    <property type="entry name" value="PK_Tyr_Ser-Thr"/>
    <property type="match status" value="1"/>
</dbReference>
<evidence type="ECO:0000259" key="16">
    <source>
        <dbReference type="PROSITE" id="PS50011"/>
    </source>
</evidence>
<dbReference type="GO" id="GO:0005524">
    <property type="term" value="F:ATP binding"/>
    <property type="evidence" value="ECO:0007669"/>
    <property type="project" value="UniProtKB-UniRule"/>
</dbReference>
<dbReference type="FunFam" id="2.60.120.430:FF:000007">
    <property type="entry name" value="FERONIA receptor-like kinase"/>
    <property type="match status" value="1"/>
</dbReference>
<keyword evidence="10 14" id="KW-0472">Membrane</keyword>
<dbReference type="FunFam" id="3.30.200.20:FF:000645">
    <property type="entry name" value="Receptor-like protein kinase FERONIA"/>
    <property type="match status" value="1"/>
</dbReference>
<dbReference type="PANTHER" id="PTHR34590">
    <property type="entry name" value="OS03G0124300 PROTEIN-RELATED"/>
    <property type="match status" value="1"/>
</dbReference>
<feature type="transmembrane region" description="Helical" evidence="14">
    <location>
        <begin position="446"/>
        <end position="470"/>
    </location>
</feature>
<dbReference type="FunFam" id="1.10.510.10:FF:000252">
    <property type="entry name" value="Receptor-like protein kinase FERONIA"/>
    <property type="match status" value="1"/>
</dbReference>
<dbReference type="InterPro" id="IPR000719">
    <property type="entry name" value="Prot_kinase_dom"/>
</dbReference>
<feature type="signal peptide" evidence="15">
    <location>
        <begin position="1"/>
        <end position="25"/>
    </location>
</feature>
<keyword evidence="8 12" id="KW-0067">ATP-binding</keyword>
<dbReference type="PROSITE" id="PS00108">
    <property type="entry name" value="PROTEIN_KINASE_ST"/>
    <property type="match status" value="1"/>
</dbReference>
<organism evidence="17 18">
    <name type="scientific">Sphenostylis stenocarpa</name>
    <dbReference type="NCBI Taxonomy" id="92480"/>
    <lineage>
        <taxon>Eukaryota</taxon>
        <taxon>Viridiplantae</taxon>
        <taxon>Streptophyta</taxon>
        <taxon>Embryophyta</taxon>
        <taxon>Tracheophyta</taxon>
        <taxon>Spermatophyta</taxon>
        <taxon>Magnoliopsida</taxon>
        <taxon>eudicotyledons</taxon>
        <taxon>Gunneridae</taxon>
        <taxon>Pentapetalae</taxon>
        <taxon>rosids</taxon>
        <taxon>fabids</taxon>
        <taxon>Fabales</taxon>
        <taxon>Fabaceae</taxon>
        <taxon>Papilionoideae</taxon>
        <taxon>50 kb inversion clade</taxon>
        <taxon>NPAAA clade</taxon>
        <taxon>indigoferoid/millettioid clade</taxon>
        <taxon>Phaseoleae</taxon>
        <taxon>Sphenostylis</taxon>
    </lineage>
</organism>
<name>A0AA86SF82_9FABA</name>
<keyword evidence="11" id="KW-0325">Glycoprotein</keyword>
<dbReference type="InterPro" id="IPR045272">
    <property type="entry name" value="ANXUR1/2-like"/>
</dbReference>
<feature type="chain" id="PRO_5041683531" description="Protein kinase domain-containing protein" evidence="15">
    <location>
        <begin position="26"/>
        <end position="892"/>
    </location>
</feature>
<feature type="domain" description="Protein kinase" evidence="16">
    <location>
        <begin position="529"/>
        <end position="804"/>
    </location>
</feature>
<evidence type="ECO:0000256" key="8">
    <source>
        <dbReference type="ARBA" id="ARBA00022840"/>
    </source>
</evidence>
<dbReference type="InterPro" id="IPR001245">
    <property type="entry name" value="Ser-Thr/Tyr_kinase_cat_dom"/>
</dbReference>
<evidence type="ECO:0000256" key="5">
    <source>
        <dbReference type="ARBA" id="ARBA00022729"/>
    </source>
</evidence>
<dbReference type="SMART" id="SM00220">
    <property type="entry name" value="S_TKc"/>
    <property type="match status" value="1"/>
</dbReference>
<protein>
    <recommendedName>
        <fullName evidence="16">Protein kinase domain-containing protein</fullName>
    </recommendedName>
</protein>
<dbReference type="GO" id="GO:0016020">
    <property type="term" value="C:membrane"/>
    <property type="evidence" value="ECO:0007669"/>
    <property type="project" value="UniProtKB-SubCell"/>
</dbReference>
<evidence type="ECO:0000256" key="3">
    <source>
        <dbReference type="ARBA" id="ARBA00022679"/>
    </source>
</evidence>
<keyword evidence="2" id="KW-0723">Serine/threonine-protein kinase</keyword>
<keyword evidence="4 14" id="KW-0812">Transmembrane</keyword>
<evidence type="ECO:0000256" key="10">
    <source>
        <dbReference type="ARBA" id="ARBA00023136"/>
    </source>
</evidence>
<feature type="binding site" evidence="12">
    <location>
        <position position="558"/>
    </location>
    <ligand>
        <name>ATP</name>
        <dbReference type="ChEBI" id="CHEBI:30616"/>
    </ligand>
</feature>
<dbReference type="Gene3D" id="3.30.200.20">
    <property type="entry name" value="Phosphorylase Kinase, domain 1"/>
    <property type="match status" value="1"/>
</dbReference>